<reference evidence="1 2" key="1">
    <citation type="submission" date="2016-06" db="EMBL/GenBank/DDBJ databases">
        <authorList>
            <person name="Kjaerup R.B."/>
            <person name="Dalgaard T.S."/>
            <person name="Juul-Madsen H.R."/>
        </authorList>
    </citation>
    <scope>NUCLEOTIDE SEQUENCE [LARGE SCALE GENOMIC DNA]</scope>
    <source>
        <strain evidence="1 2">Pb300</strain>
    </source>
</reference>
<gene>
    <name evidence="1" type="ORF">ACO22_04379</name>
</gene>
<sequence>MIIYGDWEVSLPAFTEKNGTARGVPAMPTPRPPWFEPCASPQVACQARLAVLGNQQQRAAVAFGERRSKAPSRTLHRLPSENLRRQALRLAFKTPAWLGLHSPFARRTPRTVALRSAASFCGFLFLLPSKTPSIDRITSATFESDPSIPSEVSLYSHLERRA</sequence>
<dbReference type="EMBL" id="LZYO01000172">
    <property type="protein sequence ID" value="ODH26884.1"/>
    <property type="molecule type" value="Genomic_DNA"/>
</dbReference>
<comment type="caution">
    <text evidence="1">The sequence shown here is derived from an EMBL/GenBank/DDBJ whole genome shotgun (WGS) entry which is preliminary data.</text>
</comment>
<dbReference type="AlphaFoldDB" id="A0A1D2JD95"/>
<dbReference type="Proteomes" id="UP000242814">
    <property type="component" value="Unassembled WGS sequence"/>
</dbReference>
<evidence type="ECO:0000313" key="1">
    <source>
        <dbReference type="EMBL" id="ODH26884.1"/>
    </source>
</evidence>
<evidence type="ECO:0000313" key="2">
    <source>
        <dbReference type="Proteomes" id="UP000242814"/>
    </source>
</evidence>
<dbReference type="VEuPathDB" id="FungiDB:PABG_04669"/>
<accession>A0A1D2JD95</accession>
<name>A0A1D2JD95_PARBR</name>
<protein>
    <submittedName>
        <fullName evidence="1">Uncharacterized protein</fullName>
    </submittedName>
</protein>
<dbReference type="VEuPathDB" id="FungiDB:PADG_05294"/>
<proteinExistence type="predicted"/>
<organism evidence="1 2">
    <name type="scientific">Paracoccidioides brasiliensis</name>
    <dbReference type="NCBI Taxonomy" id="121759"/>
    <lineage>
        <taxon>Eukaryota</taxon>
        <taxon>Fungi</taxon>
        <taxon>Dikarya</taxon>
        <taxon>Ascomycota</taxon>
        <taxon>Pezizomycotina</taxon>
        <taxon>Eurotiomycetes</taxon>
        <taxon>Eurotiomycetidae</taxon>
        <taxon>Onygenales</taxon>
        <taxon>Ajellomycetaceae</taxon>
        <taxon>Paracoccidioides</taxon>
    </lineage>
</organism>